<dbReference type="EMBL" id="MEIA01000188">
    <property type="protein sequence ID" value="OJF12905.1"/>
    <property type="molecule type" value="Genomic_DNA"/>
</dbReference>
<name>A0A1K0FJ98_9ACTN</name>
<dbReference type="InterPro" id="IPR046229">
    <property type="entry name" value="TnpC-like"/>
</dbReference>
<dbReference type="Proteomes" id="UP000182486">
    <property type="component" value="Unassembled WGS sequence"/>
</dbReference>
<evidence type="ECO:0008006" key="4">
    <source>
        <dbReference type="Google" id="ProtNLM"/>
    </source>
</evidence>
<gene>
    <name evidence="2" type="ORF">BG844_18050</name>
</gene>
<dbReference type="RefSeq" id="WP_084556538.1">
    <property type="nucleotide sequence ID" value="NZ_MEIA01000188.1"/>
</dbReference>
<proteinExistence type="predicted"/>
<dbReference type="Pfam" id="PF19776">
    <property type="entry name" value="DUF6262"/>
    <property type="match status" value="1"/>
</dbReference>
<evidence type="ECO:0000313" key="2">
    <source>
        <dbReference type="EMBL" id="OJF12905.1"/>
    </source>
</evidence>
<reference evidence="2 3" key="1">
    <citation type="submission" date="2016-09" db="EMBL/GenBank/DDBJ databases">
        <title>Couchioplanes caeruleus draft genome sequence.</title>
        <authorList>
            <person name="Sheehan J."/>
            <person name="Caffrey P."/>
        </authorList>
    </citation>
    <scope>NUCLEOTIDE SEQUENCE [LARGE SCALE GENOMIC DNA]</scope>
    <source>
        <strain evidence="2 3">DSM 43634</strain>
    </source>
</reference>
<comment type="caution">
    <text evidence="2">The sequence shown here is derived from an EMBL/GenBank/DDBJ whole genome shotgun (WGS) entry which is preliminary data.</text>
</comment>
<evidence type="ECO:0000313" key="3">
    <source>
        <dbReference type="Proteomes" id="UP000182486"/>
    </source>
</evidence>
<evidence type="ECO:0000256" key="1">
    <source>
        <dbReference type="SAM" id="Coils"/>
    </source>
</evidence>
<dbReference type="AlphaFoldDB" id="A0A1K0FJ98"/>
<sequence>MKAARTALAAARAGDAARRHDRVQQALTALTEAAHDITVSSVARAARVHHSFIYRHPELRAAVEQAQRNTASPTVGATSAAWIHTELANAQAQNARLVKQVKLLENRLSDALGVQAHQVSGIGAPDKTAQLEYRCLELEQRVRDLTNQLEERTDELDAARAANRNLMTLLNRSPS</sequence>
<accession>A0A1K0FJ98</accession>
<protein>
    <recommendedName>
        <fullName evidence="4">Transposase</fullName>
    </recommendedName>
</protein>
<feature type="coiled-coil region" evidence="1">
    <location>
        <begin position="87"/>
        <end position="162"/>
    </location>
</feature>
<organism evidence="2 3">
    <name type="scientific">Couchioplanes caeruleus subsp. caeruleus</name>
    <dbReference type="NCBI Taxonomy" id="56427"/>
    <lineage>
        <taxon>Bacteria</taxon>
        <taxon>Bacillati</taxon>
        <taxon>Actinomycetota</taxon>
        <taxon>Actinomycetes</taxon>
        <taxon>Micromonosporales</taxon>
        <taxon>Micromonosporaceae</taxon>
        <taxon>Couchioplanes</taxon>
    </lineage>
</organism>
<keyword evidence="1" id="KW-0175">Coiled coil</keyword>
<keyword evidence="3" id="KW-1185">Reference proteome</keyword>